<name>A0A914ZL37_PARUN</name>
<keyword evidence="1" id="KW-1185">Reference proteome</keyword>
<dbReference type="WBParaSite" id="PgB07_g001_t01">
    <property type="protein sequence ID" value="PgB07_g001_t01"/>
    <property type="gene ID" value="PgB07_g001"/>
</dbReference>
<evidence type="ECO:0000313" key="1">
    <source>
        <dbReference type="Proteomes" id="UP000887569"/>
    </source>
</evidence>
<sequence length="109" mass="12521">MLCFAKGAYTLITIPVHIELLNGQVLFCITRQTVATDRLYGGPIKYESRYCSSTHIIESYPFAIRFMGISPVPMDRTMCCHDRELLPSVTSFLQNRRRKATMCSQLQMH</sequence>
<protein>
    <submittedName>
        <fullName evidence="2">Uncharacterized protein</fullName>
    </submittedName>
</protein>
<dbReference type="Proteomes" id="UP000887569">
    <property type="component" value="Unplaced"/>
</dbReference>
<evidence type="ECO:0000313" key="2">
    <source>
        <dbReference type="WBParaSite" id="PgB07_g001_t01"/>
    </source>
</evidence>
<dbReference type="AlphaFoldDB" id="A0A914ZL37"/>
<accession>A0A914ZL37</accession>
<reference evidence="2" key="1">
    <citation type="submission" date="2022-11" db="UniProtKB">
        <authorList>
            <consortium name="WormBaseParasite"/>
        </authorList>
    </citation>
    <scope>IDENTIFICATION</scope>
</reference>
<proteinExistence type="predicted"/>
<organism evidence="1 2">
    <name type="scientific">Parascaris univalens</name>
    <name type="common">Nematode worm</name>
    <dbReference type="NCBI Taxonomy" id="6257"/>
    <lineage>
        <taxon>Eukaryota</taxon>
        <taxon>Metazoa</taxon>
        <taxon>Ecdysozoa</taxon>
        <taxon>Nematoda</taxon>
        <taxon>Chromadorea</taxon>
        <taxon>Rhabditida</taxon>
        <taxon>Spirurina</taxon>
        <taxon>Ascaridomorpha</taxon>
        <taxon>Ascaridoidea</taxon>
        <taxon>Ascarididae</taxon>
        <taxon>Parascaris</taxon>
    </lineage>
</organism>